<reference evidence="4 5" key="1">
    <citation type="submission" date="2018-08" db="EMBL/GenBank/DDBJ databases">
        <title>Parvularcula sp. SM1705, isolated from surface water of the South Sea China.</title>
        <authorList>
            <person name="Sun L."/>
        </authorList>
    </citation>
    <scope>NUCLEOTIDE SEQUENCE [LARGE SCALE GENOMIC DNA]</scope>
    <source>
        <strain evidence="4 5">SM1705</strain>
    </source>
</reference>
<dbReference type="RefSeq" id="WP_116392821.1">
    <property type="nucleotide sequence ID" value="NZ_QUQO01000001.1"/>
</dbReference>
<keyword evidence="2" id="KW-1133">Transmembrane helix</keyword>
<gene>
    <name evidence="4" type="ORF">DX908_13480</name>
</gene>
<sequence>MSSTSIADEGYDDLEDDGGLSGFWILSIFLIVLSVFSAIVYFAYQRGLADRSAGADLPIVSANSEPVREEIELTPADTTRDTVMQELNSTDTSRVVADIDPQEDPLTGYDDDPVSSSTDTSMDLGGDEPTDPFPQTAVLDDPVVDTPPVPTVAPREERPTTTTRPQPQQTTTTPAAGAAGTWAVQIGAFGSNDEAMNNYNRLSGRYGTLISGQTPEVNVAVVNGVTYHRLWVGEFGSRDAAQSHCNSLKAAGQDCLARQR</sequence>
<proteinExistence type="predicted"/>
<feature type="compositionally biased region" description="Low complexity" evidence="1">
    <location>
        <begin position="160"/>
        <end position="178"/>
    </location>
</feature>
<evidence type="ECO:0000256" key="2">
    <source>
        <dbReference type="SAM" id="Phobius"/>
    </source>
</evidence>
<evidence type="ECO:0000256" key="1">
    <source>
        <dbReference type="SAM" id="MobiDB-lite"/>
    </source>
</evidence>
<dbReference type="Pfam" id="PF05036">
    <property type="entry name" value="SPOR"/>
    <property type="match status" value="1"/>
</dbReference>
<dbReference type="InterPro" id="IPR007730">
    <property type="entry name" value="SPOR-like_dom"/>
</dbReference>
<feature type="transmembrane region" description="Helical" evidence="2">
    <location>
        <begin position="23"/>
        <end position="44"/>
    </location>
</feature>
<dbReference type="Proteomes" id="UP000264589">
    <property type="component" value="Unassembled WGS sequence"/>
</dbReference>
<keyword evidence="2" id="KW-0472">Membrane</keyword>
<dbReference type="GO" id="GO:0042834">
    <property type="term" value="F:peptidoglycan binding"/>
    <property type="evidence" value="ECO:0007669"/>
    <property type="project" value="InterPro"/>
</dbReference>
<feature type="region of interest" description="Disordered" evidence="1">
    <location>
        <begin position="87"/>
        <end position="178"/>
    </location>
</feature>
<dbReference type="Gene3D" id="3.30.70.1070">
    <property type="entry name" value="Sporulation related repeat"/>
    <property type="match status" value="1"/>
</dbReference>
<comment type="caution">
    <text evidence="4">The sequence shown here is derived from an EMBL/GenBank/DDBJ whole genome shotgun (WGS) entry which is preliminary data.</text>
</comment>
<dbReference type="InParanoid" id="A0A371RL56"/>
<name>A0A371RL56_9PROT</name>
<feature type="domain" description="SPOR" evidence="3">
    <location>
        <begin position="176"/>
        <end position="260"/>
    </location>
</feature>
<feature type="compositionally biased region" description="Low complexity" evidence="1">
    <location>
        <begin position="114"/>
        <end position="123"/>
    </location>
</feature>
<protein>
    <submittedName>
        <fullName evidence="4">SPOR domain-containing protein</fullName>
    </submittedName>
</protein>
<evidence type="ECO:0000313" key="4">
    <source>
        <dbReference type="EMBL" id="RFB06188.1"/>
    </source>
</evidence>
<keyword evidence="2" id="KW-0812">Transmembrane</keyword>
<dbReference type="SUPFAM" id="SSF110997">
    <property type="entry name" value="Sporulation related repeat"/>
    <property type="match status" value="1"/>
</dbReference>
<organism evidence="4 5">
    <name type="scientific">Parvularcula marina</name>
    <dbReference type="NCBI Taxonomy" id="2292771"/>
    <lineage>
        <taxon>Bacteria</taxon>
        <taxon>Pseudomonadati</taxon>
        <taxon>Pseudomonadota</taxon>
        <taxon>Alphaproteobacteria</taxon>
        <taxon>Parvularculales</taxon>
        <taxon>Parvularculaceae</taxon>
        <taxon>Parvularcula</taxon>
    </lineage>
</organism>
<dbReference type="AlphaFoldDB" id="A0A371RL56"/>
<dbReference type="OrthoDB" id="8479416at2"/>
<evidence type="ECO:0000259" key="3">
    <source>
        <dbReference type="PROSITE" id="PS51724"/>
    </source>
</evidence>
<dbReference type="InterPro" id="IPR036680">
    <property type="entry name" value="SPOR-like_sf"/>
</dbReference>
<evidence type="ECO:0000313" key="5">
    <source>
        <dbReference type="Proteomes" id="UP000264589"/>
    </source>
</evidence>
<dbReference type="EMBL" id="QUQO01000001">
    <property type="protein sequence ID" value="RFB06188.1"/>
    <property type="molecule type" value="Genomic_DNA"/>
</dbReference>
<dbReference type="PROSITE" id="PS51724">
    <property type="entry name" value="SPOR"/>
    <property type="match status" value="1"/>
</dbReference>
<accession>A0A371RL56</accession>
<keyword evidence="5" id="KW-1185">Reference proteome</keyword>